<dbReference type="InterPro" id="IPR040045">
    <property type="entry name" value="DYNC2LI1"/>
</dbReference>
<evidence type="ECO:0000256" key="7">
    <source>
        <dbReference type="ARBA" id="ARBA00022794"/>
    </source>
</evidence>
<evidence type="ECO:0000256" key="8">
    <source>
        <dbReference type="ARBA" id="ARBA00023017"/>
    </source>
</evidence>
<name>A0A226EKS3_FOLCA</name>
<keyword evidence="4" id="KW-0217">Developmental protein</keyword>
<dbReference type="GO" id="GO:0035721">
    <property type="term" value="P:intraciliary retrograde transport"/>
    <property type="evidence" value="ECO:0007669"/>
    <property type="project" value="InterPro"/>
</dbReference>
<keyword evidence="11" id="KW-0206">Cytoskeleton</keyword>
<organism evidence="14 15">
    <name type="scientific">Folsomia candida</name>
    <name type="common">Springtail</name>
    <dbReference type="NCBI Taxonomy" id="158441"/>
    <lineage>
        <taxon>Eukaryota</taxon>
        <taxon>Metazoa</taxon>
        <taxon>Ecdysozoa</taxon>
        <taxon>Arthropoda</taxon>
        <taxon>Hexapoda</taxon>
        <taxon>Collembola</taxon>
        <taxon>Entomobryomorpha</taxon>
        <taxon>Isotomoidea</taxon>
        <taxon>Isotomidae</taxon>
        <taxon>Proisotominae</taxon>
        <taxon>Folsomia</taxon>
    </lineage>
</organism>
<evidence type="ECO:0000256" key="1">
    <source>
        <dbReference type="ARBA" id="ARBA00004120"/>
    </source>
</evidence>
<evidence type="ECO:0000256" key="9">
    <source>
        <dbReference type="ARBA" id="ARBA00023069"/>
    </source>
</evidence>
<keyword evidence="8" id="KW-0243">Dynein</keyword>
<reference evidence="14 15" key="1">
    <citation type="submission" date="2015-12" db="EMBL/GenBank/DDBJ databases">
        <title>The genome of Folsomia candida.</title>
        <authorList>
            <person name="Faddeeva A."/>
            <person name="Derks M.F."/>
            <person name="Anvar Y."/>
            <person name="Smit S."/>
            <person name="Van Straalen N."/>
            <person name="Roelofs D."/>
        </authorList>
    </citation>
    <scope>NUCLEOTIDE SEQUENCE [LARGE SCALE GENOMIC DNA]</scope>
    <source>
        <strain evidence="14 15">VU population</strain>
        <tissue evidence="14">Whole body</tissue>
    </source>
</reference>
<feature type="region of interest" description="Disordered" evidence="13">
    <location>
        <begin position="1"/>
        <end position="38"/>
    </location>
</feature>
<proteinExistence type="inferred from homology"/>
<evidence type="ECO:0000256" key="11">
    <source>
        <dbReference type="ARBA" id="ARBA00023212"/>
    </source>
</evidence>
<dbReference type="GO" id="GO:0035735">
    <property type="term" value="P:intraciliary transport involved in cilium assembly"/>
    <property type="evidence" value="ECO:0007669"/>
    <property type="project" value="InterPro"/>
</dbReference>
<dbReference type="SUPFAM" id="SSF52540">
    <property type="entry name" value="P-loop containing nucleoside triphosphate hydrolases"/>
    <property type="match status" value="1"/>
</dbReference>
<evidence type="ECO:0000256" key="2">
    <source>
        <dbReference type="ARBA" id="ARBA00006831"/>
    </source>
</evidence>
<dbReference type="Gene3D" id="3.40.50.300">
    <property type="entry name" value="P-loop containing nucleotide triphosphate hydrolases"/>
    <property type="match status" value="1"/>
</dbReference>
<dbReference type="PANTHER" id="PTHR13236:SF0">
    <property type="entry name" value="CYTOPLASMIC DYNEIN 2 LIGHT INTERMEDIATE CHAIN 1"/>
    <property type="match status" value="1"/>
</dbReference>
<evidence type="ECO:0000256" key="13">
    <source>
        <dbReference type="SAM" id="MobiDB-lite"/>
    </source>
</evidence>
<dbReference type="STRING" id="158441.A0A226EKS3"/>
<gene>
    <name evidence="14" type="ORF">Fcan01_07506</name>
</gene>
<protein>
    <recommendedName>
        <fullName evidence="3">Cytoplasmic dynein 2 light intermediate chain 1</fullName>
    </recommendedName>
</protein>
<evidence type="ECO:0000256" key="12">
    <source>
        <dbReference type="ARBA" id="ARBA00023273"/>
    </source>
</evidence>
<dbReference type="GO" id="GO:0005874">
    <property type="term" value="C:microtubule"/>
    <property type="evidence" value="ECO:0007669"/>
    <property type="project" value="UniProtKB-KW"/>
</dbReference>
<dbReference type="GO" id="GO:0045504">
    <property type="term" value="F:dynein heavy chain binding"/>
    <property type="evidence" value="ECO:0007669"/>
    <property type="project" value="TreeGrafter"/>
</dbReference>
<dbReference type="GO" id="GO:0005868">
    <property type="term" value="C:cytoplasmic dynein complex"/>
    <property type="evidence" value="ECO:0007669"/>
    <property type="project" value="InterPro"/>
</dbReference>
<dbReference type="GO" id="GO:0005930">
    <property type="term" value="C:axoneme"/>
    <property type="evidence" value="ECO:0007669"/>
    <property type="project" value="TreeGrafter"/>
</dbReference>
<keyword evidence="15" id="KW-1185">Reference proteome</keyword>
<dbReference type="AlphaFoldDB" id="A0A226EKS3"/>
<keyword evidence="7" id="KW-0970">Cilium biogenesis/degradation</keyword>
<dbReference type="InterPro" id="IPR027417">
    <property type="entry name" value="P-loop_NTPase"/>
</dbReference>
<feature type="compositionally biased region" description="Basic and acidic residues" evidence="13">
    <location>
        <begin position="12"/>
        <end position="38"/>
    </location>
</feature>
<keyword evidence="12" id="KW-0966">Cell projection</keyword>
<keyword evidence="10" id="KW-0505">Motor protein</keyword>
<comment type="similarity">
    <text evidence="2">Belongs to the dynein light intermediate chain family.</text>
</comment>
<keyword evidence="9" id="KW-0969">Cilium</keyword>
<evidence type="ECO:0000256" key="6">
    <source>
        <dbReference type="ARBA" id="ARBA00022701"/>
    </source>
</evidence>
<keyword evidence="5" id="KW-0963">Cytoplasm</keyword>
<evidence type="ECO:0000256" key="10">
    <source>
        <dbReference type="ARBA" id="ARBA00023175"/>
    </source>
</evidence>
<evidence type="ECO:0000313" key="15">
    <source>
        <dbReference type="Proteomes" id="UP000198287"/>
    </source>
</evidence>
<accession>A0A226EKS3</accession>
<dbReference type="PANTHER" id="PTHR13236">
    <property type="entry name" value="DYNEIN 2 LIGHT INTERMEDIATE CHAIN, ISOFORM 2"/>
    <property type="match status" value="1"/>
</dbReference>
<sequence length="412" mass="47085">MAEDPTLPVVAELKDLTSKEKTTSQDPAEKGQLKNDPSKKEVVVDIYNVERKLTREEVRKALDVKLIPEPLVFKKAEVVSHPPRQTRMADFTTIYLLGSASSGKTMLINRLLDKTEVPKPTVALDYTFARRTVQNAEGSQFPIKEVCNIWELGGDAFRLAELVETPVVTNRGLDKMAIFLVLDLSEPLKLWPTLDTAVKQLTRGITQALANNMRNSKKGDMTKKLEENIVKRLGDNLSDKPYLEPFPLPIVIIGTKFDLFQNFEPERRKQVSRILRLASHRLGASLNYFSKNEVAHNRRVRELFTHYAFGTRFPKDVCHDFNKGLLIPHGGDSYNQIWSGANPGQFTFDYFKHLYESQIGKSEDYKNDAADEANFREPQIDSQRNILLEELRMMEESFTEFSNQGHQIKIIK</sequence>
<dbReference type="EMBL" id="LNIX01000003">
    <property type="protein sequence ID" value="OXA58305.1"/>
    <property type="molecule type" value="Genomic_DNA"/>
</dbReference>
<evidence type="ECO:0000313" key="14">
    <source>
        <dbReference type="EMBL" id="OXA58305.1"/>
    </source>
</evidence>
<comment type="caution">
    <text evidence="14">The sequence shown here is derived from an EMBL/GenBank/DDBJ whole genome shotgun (WGS) entry which is preliminary data.</text>
</comment>
<dbReference type="OrthoDB" id="10263060at2759"/>
<dbReference type="GO" id="GO:0036064">
    <property type="term" value="C:ciliary basal body"/>
    <property type="evidence" value="ECO:0007669"/>
    <property type="project" value="TreeGrafter"/>
</dbReference>
<comment type="subcellular location">
    <subcellularLocation>
        <location evidence="1">Cytoplasm</location>
        <location evidence="1">Cytoskeleton</location>
        <location evidence="1">Cilium basal body</location>
    </subcellularLocation>
</comment>
<evidence type="ECO:0000256" key="5">
    <source>
        <dbReference type="ARBA" id="ARBA00022490"/>
    </source>
</evidence>
<evidence type="ECO:0000256" key="4">
    <source>
        <dbReference type="ARBA" id="ARBA00022473"/>
    </source>
</evidence>
<keyword evidence="6" id="KW-0493">Microtubule</keyword>
<evidence type="ECO:0000256" key="3">
    <source>
        <dbReference type="ARBA" id="ARBA00018863"/>
    </source>
</evidence>
<dbReference type="Proteomes" id="UP000198287">
    <property type="component" value="Unassembled WGS sequence"/>
</dbReference>